<evidence type="ECO:0000313" key="1">
    <source>
        <dbReference type="EMBL" id="EDM15920.1"/>
    </source>
</evidence>
<dbReference type="EMBL" id="CH473950">
    <property type="protein sequence ID" value="EDM15920.1"/>
    <property type="molecule type" value="Genomic_DNA"/>
</dbReference>
<protein>
    <submittedName>
        <fullName evidence="1">RCG59862</fullName>
    </submittedName>
</protein>
<proteinExistence type="predicted"/>
<gene>
    <name evidence="1" type="ORF">rCG_59862</name>
</gene>
<dbReference type="Proteomes" id="UP000234681">
    <property type="component" value="Chromosome 7"/>
</dbReference>
<accession>A6HSF2</accession>
<name>A6HSF2_RAT</name>
<organism evidence="1 2">
    <name type="scientific">Rattus norvegicus</name>
    <name type="common">Rat</name>
    <dbReference type="NCBI Taxonomy" id="10116"/>
    <lineage>
        <taxon>Eukaryota</taxon>
        <taxon>Metazoa</taxon>
        <taxon>Chordata</taxon>
        <taxon>Craniata</taxon>
        <taxon>Vertebrata</taxon>
        <taxon>Euteleostomi</taxon>
        <taxon>Mammalia</taxon>
        <taxon>Eutheria</taxon>
        <taxon>Euarchontoglires</taxon>
        <taxon>Glires</taxon>
        <taxon>Rodentia</taxon>
        <taxon>Myomorpha</taxon>
        <taxon>Muroidea</taxon>
        <taxon>Muridae</taxon>
        <taxon>Murinae</taxon>
        <taxon>Rattus</taxon>
    </lineage>
</organism>
<evidence type="ECO:0000313" key="2">
    <source>
        <dbReference type="Proteomes" id="UP000234681"/>
    </source>
</evidence>
<dbReference type="AlphaFoldDB" id="A6HSF2"/>
<sequence length="31" mass="3809">MPSFWRWKFLWLWSEDKLPLPALTGPHQHTC</sequence>
<reference evidence="1 2" key="1">
    <citation type="submission" date="2005-09" db="EMBL/GenBank/DDBJ databases">
        <authorList>
            <person name="Mural R.J."/>
            <person name="Li P.W."/>
            <person name="Adams M.D."/>
            <person name="Amanatides P.G."/>
            <person name="Baden-Tillson H."/>
            <person name="Barnstead M."/>
            <person name="Chin S.H."/>
            <person name="Dew I."/>
            <person name="Evans C.A."/>
            <person name="Ferriera S."/>
            <person name="Flanigan M."/>
            <person name="Fosler C."/>
            <person name="Glodek A."/>
            <person name="Gu Z."/>
            <person name="Holt R.A."/>
            <person name="Jennings D."/>
            <person name="Kraft C.L."/>
            <person name="Lu F."/>
            <person name="Nguyen T."/>
            <person name="Nusskern D.R."/>
            <person name="Pfannkoch C.M."/>
            <person name="Sitter C."/>
            <person name="Sutton G.G."/>
            <person name="Venter J.C."/>
            <person name="Wang Z."/>
            <person name="Woodage T."/>
            <person name="Zheng X.H."/>
            <person name="Zhong F."/>
        </authorList>
    </citation>
    <scope>NUCLEOTIDE SEQUENCE [LARGE SCALE GENOMIC DNA]</scope>
    <source>
        <strain>BN</strain>
        <strain evidence="2">Sprague-Dawley</strain>
    </source>
</reference>